<gene>
    <name evidence="1" type="ORF">WN51_08768</name>
</gene>
<keyword evidence="2" id="KW-1185">Reference proteome</keyword>
<name>A0A0M8ZMV5_9HYME</name>
<dbReference type="Proteomes" id="UP000053105">
    <property type="component" value="Unassembled WGS sequence"/>
</dbReference>
<reference evidence="1 2" key="1">
    <citation type="submission" date="2015-07" db="EMBL/GenBank/DDBJ databases">
        <title>The genome of Melipona quadrifasciata.</title>
        <authorList>
            <person name="Pan H."/>
            <person name="Kapheim K."/>
        </authorList>
    </citation>
    <scope>NUCLEOTIDE SEQUENCE [LARGE SCALE GENOMIC DNA]</scope>
    <source>
        <strain evidence="1">0111107301</strain>
        <tissue evidence="1">Whole body</tissue>
    </source>
</reference>
<proteinExistence type="predicted"/>
<dbReference type="EMBL" id="KQ436054">
    <property type="protein sequence ID" value="KOX67465.1"/>
    <property type="molecule type" value="Genomic_DNA"/>
</dbReference>
<evidence type="ECO:0000313" key="2">
    <source>
        <dbReference type="Proteomes" id="UP000053105"/>
    </source>
</evidence>
<dbReference type="AlphaFoldDB" id="A0A0M8ZMV5"/>
<protein>
    <submittedName>
        <fullName evidence="1">Uncharacterized protein</fullName>
    </submittedName>
</protein>
<organism evidence="1 2">
    <name type="scientific">Melipona quadrifasciata</name>
    <dbReference type="NCBI Taxonomy" id="166423"/>
    <lineage>
        <taxon>Eukaryota</taxon>
        <taxon>Metazoa</taxon>
        <taxon>Ecdysozoa</taxon>
        <taxon>Arthropoda</taxon>
        <taxon>Hexapoda</taxon>
        <taxon>Insecta</taxon>
        <taxon>Pterygota</taxon>
        <taxon>Neoptera</taxon>
        <taxon>Endopterygota</taxon>
        <taxon>Hymenoptera</taxon>
        <taxon>Apocrita</taxon>
        <taxon>Aculeata</taxon>
        <taxon>Apoidea</taxon>
        <taxon>Anthophila</taxon>
        <taxon>Apidae</taxon>
        <taxon>Melipona</taxon>
    </lineage>
</organism>
<sequence length="180" mass="20552">MSIHCRTDIKRKISIQERSVTETMLNLLDSYRQTMEYHLPLGRTIDYTPTSPPKLLSCKGWKNTCDGVTQSESTSLLYIQIDVDLFKIHPARHSMEKERKTARVGKLNVYDSSNIKNILRLNLFAFGMITFLQNTAVKELVKIDKTPLVSADQVNGRKMDNGKSLTFIVKDLGLFLPEDD</sequence>
<evidence type="ECO:0000313" key="1">
    <source>
        <dbReference type="EMBL" id="KOX67465.1"/>
    </source>
</evidence>
<accession>A0A0M8ZMV5</accession>